<feature type="transmembrane region" description="Helical" evidence="8">
    <location>
        <begin position="168"/>
        <end position="187"/>
    </location>
</feature>
<keyword evidence="7 8" id="KW-0472">Membrane</keyword>
<dbReference type="FunFam" id="1.20.81.30:FF:000001">
    <property type="entry name" value="Type II secretion system protein F"/>
    <property type="match status" value="2"/>
</dbReference>
<comment type="similarity">
    <text evidence="2">Belongs to the GSP F family.</text>
</comment>
<protein>
    <submittedName>
        <fullName evidence="10">Type II secretion system protein F</fullName>
    </submittedName>
</protein>
<reference evidence="10" key="1">
    <citation type="journal article" date="2014" name="Int. J. Syst. Evol. Microbiol.">
        <title>Complete genome sequence of Corynebacterium casei LMG S-19264T (=DSM 44701T), isolated from a smear-ripened cheese.</title>
        <authorList>
            <consortium name="US DOE Joint Genome Institute (JGI-PGF)"/>
            <person name="Walter F."/>
            <person name="Albersmeier A."/>
            <person name="Kalinowski J."/>
            <person name="Ruckert C."/>
        </authorList>
    </citation>
    <scope>NUCLEOTIDE SEQUENCE</scope>
    <source>
        <strain evidence="10">KCTC 22169</strain>
    </source>
</reference>
<dbReference type="InterPro" id="IPR003004">
    <property type="entry name" value="GspF/PilC"/>
</dbReference>
<evidence type="ECO:0000256" key="5">
    <source>
        <dbReference type="ARBA" id="ARBA00022692"/>
    </source>
</evidence>
<organism evidence="10 11">
    <name type="scientific">Saccharospirillum salsuginis</name>
    <dbReference type="NCBI Taxonomy" id="418750"/>
    <lineage>
        <taxon>Bacteria</taxon>
        <taxon>Pseudomonadati</taxon>
        <taxon>Pseudomonadota</taxon>
        <taxon>Gammaproteobacteria</taxon>
        <taxon>Oceanospirillales</taxon>
        <taxon>Saccharospirillaceae</taxon>
        <taxon>Saccharospirillum</taxon>
    </lineage>
</organism>
<reference evidence="10" key="2">
    <citation type="submission" date="2020-09" db="EMBL/GenBank/DDBJ databases">
        <authorList>
            <person name="Sun Q."/>
            <person name="Kim S."/>
        </authorList>
    </citation>
    <scope>NUCLEOTIDE SEQUENCE</scope>
    <source>
        <strain evidence="10">KCTC 22169</strain>
    </source>
</reference>
<dbReference type="GO" id="GO:0015628">
    <property type="term" value="P:protein secretion by the type II secretion system"/>
    <property type="evidence" value="ECO:0007669"/>
    <property type="project" value="InterPro"/>
</dbReference>
<dbReference type="InterPro" id="IPR042094">
    <property type="entry name" value="T2SS_GspF_sf"/>
</dbReference>
<dbReference type="Gene3D" id="1.20.81.30">
    <property type="entry name" value="Type II secretion system (T2SS), domain F"/>
    <property type="match status" value="2"/>
</dbReference>
<keyword evidence="3" id="KW-1003">Cell membrane</keyword>
<feature type="transmembrane region" description="Helical" evidence="8">
    <location>
        <begin position="222"/>
        <end position="240"/>
    </location>
</feature>
<dbReference type="GO" id="GO:0005886">
    <property type="term" value="C:plasma membrane"/>
    <property type="evidence" value="ECO:0007669"/>
    <property type="project" value="UniProtKB-SubCell"/>
</dbReference>
<keyword evidence="6 8" id="KW-1133">Transmembrane helix</keyword>
<evidence type="ECO:0000256" key="2">
    <source>
        <dbReference type="ARBA" id="ARBA00005745"/>
    </source>
</evidence>
<evidence type="ECO:0000256" key="3">
    <source>
        <dbReference type="ARBA" id="ARBA00022475"/>
    </source>
</evidence>
<evidence type="ECO:0000259" key="9">
    <source>
        <dbReference type="Pfam" id="PF00482"/>
    </source>
</evidence>
<keyword evidence="5 8" id="KW-0812">Transmembrane</keyword>
<dbReference type="Proteomes" id="UP000626148">
    <property type="component" value="Unassembled WGS sequence"/>
</dbReference>
<feature type="transmembrane region" description="Helical" evidence="8">
    <location>
        <begin position="375"/>
        <end position="396"/>
    </location>
</feature>
<dbReference type="Pfam" id="PF00482">
    <property type="entry name" value="T2SSF"/>
    <property type="match status" value="2"/>
</dbReference>
<gene>
    <name evidence="10" type="primary">xcpS</name>
    <name evidence="10" type="ORF">GCM10007392_19140</name>
</gene>
<keyword evidence="11" id="KW-1185">Reference proteome</keyword>
<evidence type="ECO:0000256" key="8">
    <source>
        <dbReference type="SAM" id="Phobius"/>
    </source>
</evidence>
<dbReference type="PANTHER" id="PTHR30012:SF0">
    <property type="entry name" value="TYPE II SECRETION SYSTEM PROTEIN F-RELATED"/>
    <property type="match status" value="1"/>
</dbReference>
<dbReference type="PANTHER" id="PTHR30012">
    <property type="entry name" value="GENERAL SECRETION PATHWAY PROTEIN"/>
    <property type="match status" value="1"/>
</dbReference>
<comment type="subcellular location">
    <subcellularLocation>
        <location evidence="1">Cell inner membrane</location>
        <topology evidence="1">Multi-pass membrane protein</topology>
    </subcellularLocation>
</comment>
<accession>A0A918K6D8</accession>
<comment type="caution">
    <text evidence="10">The sequence shown here is derived from an EMBL/GenBank/DDBJ whole genome shotgun (WGS) entry which is preliminary data.</text>
</comment>
<proteinExistence type="inferred from homology"/>
<dbReference type="NCBIfam" id="TIGR02120">
    <property type="entry name" value="GspF"/>
    <property type="match status" value="1"/>
</dbReference>
<dbReference type="AlphaFoldDB" id="A0A918K6D8"/>
<dbReference type="GO" id="GO:0015627">
    <property type="term" value="C:type II protein secretion system complex"/>
    <property type="evidence" value="ECO:0007669"/>
    <property type="project" value="InterPro"/>
</dbReference>
<name>A0A918K6D8_9GAMM</name>
<dbReference type="RefSeq" id="WP_189608322.1">
    <property type="nucleotide sequence ID" value="NZ_BMXR01000004.1"/>
</dbReference>
<dbReference type="PRINTS" id="PR00812">
    <property type="entry name" value="BCTERIALGSPF"/>
</dbReference>
<sequence length="403" mass="44242">MAAFEYSALDERGKRRKGVLEADSSRQVRQQLRDKGWFPVDVELTQKQQSRSTGLFGGPSISIADLALVTRQLSTLVGSGMPLEECLRAVGEQSEKGRVRSLMMGVRARVLEGFSLAKALGDYPRAFPPLYRATVDAGEHSGHLDRVMIRLADYMEDQQKTRKQVQMASIYPGILTVIALLIVGFLLNSVVPEIVGVFASTGESLPGPTRVLLSVSEWVQSWWLATLLAMVGAWLALVIWNRNPTRRRMTHRLLLRLPLIGRVSRGFNTARFIGTVAILSGSGVPLVEGMRIASEVVSNLEIQARVREAAIRVSEGGSLNKALTDAGYFRPMMLHMIASGEASGELDNMLQRTADAEDQQVKELISTVLALFEPLMVVLMGGIVLIIVLSIVLPIMEMNTFVG</sequence>
<keyword evidence="4" id="KW-0997">Cell inner membrane</keyword>
<evidence type="ECO:0000256" key="1">
    <source>
        <dbReference type="ARBA" id="ARBA00004429"/>
    </source>
</evidence>
<evidence type="ECO:0000256" key="7">
    <source>
        <dbReference type="ARBA" id="ARBA00023136"/>
    </source>
</evidence>
<dbReference type="InterPro" id="IPR011850">
    <property type="entry name" value="T2SS_GspF"/>
</dbReference>
<dbReference type="EMBL" id="BMXR01000004">
    <property type="protein sequence ID" value="GGX51989.1"/>
    <property type="molecule type" value="Genomic_DNA"/>
</dbReference>
<evidence type="ECO:0000256" key="6">
    <source>
        <dbReference type="ARBA" id="ARBA00022989"/>
    </source>
</evidence>
<evidence type="ECO:0000256" key="4">
    <source>
        <dbReference type="ARBA" id="ARBA00022519"/>
    </source>
</evidence>
<dbReference type="InterPro" id="IPR018076">
    <property type="entry name" value="T2SS_GspF_dom"/>
</dbReference>
<feature type="domain" description="Type II secretion system protein GspF" evidence="9">
    <location>
        <begin position="70"/>
        <end position="192"/>
    </location>
</feature>
<evidence type="ECO:0000313" key="10">
    <source>
        <dbReference type="EMBL" id="GGX51989.1"/>
    </source>
</evidence>
<feature type="domain" description="Type II secretion system protein GspF" evidence="9">
    <location>
        <begin position="272"/>
        <end position="394"/>
    </location>
</feature>
<evidence type="ECO:0000313" key="11">
    <source>
        <dbReference type="Proteomes" id="UP000626148"/>
    </source>
</evidence>